<keyword evidence="7" id="KW-0464">Manganese</keyword>
<dbReference type="InterPro" id="IPR005482">
    <property type="entry name" value="Biotin_COase_C"/>
</dbReference>
<keyword evidence="5 9" id="KW-0547">Nucleotide-binding</keyword>
<dbReference type="Gene3D" id="3.30.470.20">
    <property type="entry name" value="ATP-grasp fold, B domain"/>
    <property type="match status" value="1"/>
</dbReference>
<dbReference type="InterPro" id="IPR005479">
    <property type="entry name" value="CPAse_ATP-bd"/>
</dbReference>
<dbReference type="InterPro" id="IPR011054">
    <property type="entry name" value="Rudment_hybrid_motif"/>
</dbReference>
<evidence type="ECO:0000256" key="9">
    <source>
        <dbReference type="PROSITE-ProRule" id="PRU00409"/>
    </source>
</evidence>
<dbReference type="Pfam" id="PF00289">
    <property type="entry name" value="Biotin_carb_N"/>
    <property type="match status" value="1"/>
</dbReference>
<dbReference type="GO" id="GO:0005524">
    <property type="term" value="F:ATP binding"/>
    <property type="evidence" value="ECO:0007669"/>
    <property type="project" value="UniProtKB-UniRule"/>
</dbReference>
<dbReference type="PROSITE" id="PS00867">
    <property type="entry name" value="CPSASE_2"/>
    <property type="match status" value="1"/>
</dbReference>
<dbReference type="PANTHER" id="PTHR18866">
    <property type="entry name" value="CARBOXYLASE:PYRUVATE/ACETYL-COA/PROPIONYL-COA CARBOXYLASE"/>
    <property type="match status" value="1"/>
</dbReference>
<keyword evidence="13" id="KW-1185">Reference proteome</keyword>
<evidence type="ECO:0000256" key="7">
    <source>
        <dbReference type="ARBA" id="ARBA00023211"/>
    </source>
</evidence>
<evidence type="ECO:0000313" key="12">
    <source>
        <dbReference type="EMBL" id="KJY60400.1"/>
    </source>
</evidence>
<feature type="domain" description="ATP-grasp" evidence="10">
    <location>
        <begin position="120"/>
        <end position="317"/>
    </location>
</feature>
<keyword evidence="4" id="KW-0436">Ligase</keyword>
<organism evidence="12 13">
    <name type="scientific">Bombilactobacillus mellifer</name>
    <dbReference type="NCBI Taxonomy" id="1218492"/>
    <lineage>
        <taxon>Bacteria</taxon>
        <taxon>Bacillati</taxon>
        <taxon>Bacillota</taxon>
        <taxon>Bacilli</taxon>
        <taxon>Lactobacillales</taxon>
        <taxon>Lactobacillaceae</taxon>
        <taxon>Bombilactobacillus</taxon>
    </lineage>
</organism>
<dbReference type="PROSITE" id="PS50979">
    <property type="entry name" value="BC"/>
    <property type="match status" value="1"/>
</dbReference>
<gene>
    <name evidence="12" type="ORF">JG30_15210</name>
</gene>
<dbReference type="PROSITE" id="PS00866">
    <property type="entry name" value="CPSASE_1"/>
    <property type="match status" value="1"/>
</dbReference>
<dbReference type="SUPFAM" id="SSF51246">
    <property type="entry name" value="Rudiment single hybrid motif"/>
    <property type="match status" value="1"/>
</dbReference>
<dbReference type="InterPro" id="IPR013815">
    <property type="entry name" value="ATP_grasp_subdomain_1"/>
</dbReference>
<evidence type="ECO:0000259" key="10">
    <source>
        <dbReference type="PROSITE" id="PS50975"/>
    </source>
</evidence>
<evidence type="ECO:0000256" key="6">
    <source>
        <dbReference type="ARBA" id="ARBA00022840"/>
    </source>
</evidence>
<dbReference type="Gene3D" id="3.30.1490.20">
    <property type="entry name" value="ATP-grasp fold, A domain"/>
    <property type="match status" value="1"/>
</dbReference>
<dbReference type="PROSITE" id="PS50975">
    <property type="entry name" value="ATP_GRASP"/>
    <property type="match status" value="1"/>
</dbReference>
<keyword evidence="8" id="KW-0092">Biotin</keyword>
<dbReference type="SMART" id="SM00878">
    <property type="entry name" value="Biotin_carb_C"/>
    <property type="match status" value="1"/>
</dbReference>
<dbReference type="InterPro" id="IPR011761">
    <property type="entry name" value="ATP-grasp"/>
</dbReference>
<evidence type="ECO:0000313" key="13">
    <source>
        <dbReference type="Proteomes" id="UP000033558"/>
    </source>
</evidence>
<sequence>MFEKVLIANRGEIAVRIIRTLREMQIKSVAVYSTADQQAQFVQLADEAVCIGGPQPADSYLNMENILSAALLTGAQAIHPGYGFLSESAEFAQLCAECQITFIGPSAALLELMGNKANARQTMSQHQVPIIPGSQGTIQTIAQAQKVAQNIGFPVMLKAAAGGGGKGIRQVNCPEDLPAVFIAAQKEAQLSFGNQQMYLEKVIRPAKHIEIQILADQAHHVIALPERDCSLQRQQQKVLEETPCTLMTAAERTALQKAVITALQAIGYENAGTLEFLMDQKHHFYFMEMNTRIQVEHPITEAVTGLDLIREQIQIAAGQNLTLTQQDVVADGVALEARINAEDPQHNFQPQAGTIQQLDLPGGLGIRLDSGVLAGDRISPFYDSMIIKIIAHAPQRTVALRRLTEALSEFHLQGLKTNHDFLEALLKQPRVRQGTYLTTDIDQKFGPEFQAQSKILKEAINEC</sequence>
<dbReference type="InterPro" id="IPR005481">
    <property type="entry name" value="BC-like_N"/>
</dbReference>
<name>A0A0F4LP67_9LACO</name>
<dbReference type="EC" id="6.3.4.14" evidence="3"/>
<evidence type="ECO:0000256" key="1">
    <source>
        <dbReference type="ARBA" id="ARBA00001936"/>
    </source>
</evidence>
<dbReference type="OrthoDB" id="9807469at2"/>
<feature type="domain" description="Biotin carboxylation" evidence="11">
    <location>
        <begin position="1"/>
        <end position="446"/>
    </location>
</feature>
<dbReference type="FunFam" id="3.30.1490.20:FF:000003">
    <property type="entry name" value="acetyl-CoA carboxylase isoform X1"/>
    <property type="match status" value="1"/>
</dbReference>
<evidence type="ECO:0000256" key="3">
    <source>
        <dbReference type="ARBA" id="ARBA00013263"/>
    </source>
</evidence>
<dbReference type="InterPro" id="IPR050856">
    <property type="entry name" value="Biotin_carboxylase_complex"/>
</dbReference>
<comment type="caution">
    <text evidence="12">The sequence shown here is derived from an EMBL/GenBank/DDBJ whole genome shotgun (WGS) entry which is preliminary data.</text>
</comment>
<proteinExistence type="predicted"/>
<evidence type="ECO:0000259" key="11">
    <source>
        <dbReference type="PROSITE" id="PS50979"/>
    </source>
</evidence>
<dbReference type="Pfam" id="PF02785">
    <property type="entry name" value="Biotin_carb_C"/>
    <property type="match status" value="1"/>
</dbReference>
<protein>
    <recommendedName>
        <fullName evidence="3">biotin carboxylase</fullName>
        <ecNumber evidence="3">6.3.4.14</ecNumber>
    </recommendedName>
</protein>
<dbReference type="PANTHER" id="PTHR18866:SF33">
    <property type="entry name" value="METHYLCROTONOYL-COA CARBOXYLASE SUBUNIT ALPHA, MITOCHONDRIAL-RELATED"/>
    <property type="match status" value="1"/>
</dbReference>
<dbReference type="PATRIC" id="fig|1218492.5.peg.1576"/>
<dbReference type="GO" id="GO:0046872">
    <property type="term" value="F:metal ion binding"/>
    <property type="evidence" value="ECO:0007669"/>
    <property type="project" value="InterPro"/>
</dbReference>
<dbReference type="GO" id="GO:0004075">
    <property type="term" value="F:biotin carboxylase activity"/>
    <property type="evidence" value="ECO:0007669"/>
    <property type="project" value="UniProtKB-EC"/>
</dbReference>
<dbReference type="Proteomes" id="UP000033558">
    <property type="component" value="Unassembled WGS sequence"/>
</dbReference>
<dbReference type="RefSeq" id="WP_046317700.1">
    <property type="nucleotide sequence ID" value="NZ_JBHSZT010000003.1"/>
</dbReference>
<evidence type="ECO:0000256" key="2">
    <source>
        <dbReference type="ARBA" id="ARBA00001946"/>
    </source>
</evidence>
<dbReference type="FunFam" id="3.40.50.20:FF:000010">
    <property type="entry name" value="Propionyl-CoA carboxylase subunit alpha"/>
    <property type="match status" value="1"/>
</dbReference>
<dbReference type="InterPro" id="IPR011764">
    <property type="entry name" value="Biotin_carboxylation_dom"/>
</dbReference>
<dbReference type="InterPro" id="IPR016185">
    <property type="entry name" value="PreATP-grasp_dom_sf"/>
</dbReference>
<evidence type="ECO:0000256" key="5">
    <source>
        <dbReference type="ARBA" id="ARBA00022741"/>
    </source>
</evidence>
<dbReference type="HOGENOM" id="CLU_000395_3_2_9"/>
<dbReference type="AlphaFoldDB" id="A0A0F4LP67"/>
<accession>A0A0F4LP67</accession>
<comment type="cofactor">
    <cofactor evidence="2">
        <name>Mg(2+)</name>
        <dbReference type="ChEBI" id="CHEBI:18420"/>
    </cofactor>
</comment>
<dbReference type="Gene3D" id="3.40.50.20">
    <property type="match status" value="1"/>
</dbReference>
<dbReference type="STRING" id="1218492.JG30_15210"/>
<comment type="cofactor">
    <cofactor evidence="1">
        <name>Mn(2+)</name>
        <dbReference type="ChEBI" id="CHEBI:29035"/>
    </cofactor>
</comment>
<evidence type="ECO:0000256" key="4">
    <source>
        <dbReference type="ARBA" id="ARBA00022598"/>
    </source>
</evidence>
<reference evidence="12 13" key="1">
    <citation type="submission" date="2015-01" db="EMBL/GenBank/DDBJ databases">
        <title>Comparative genomics of the lactic acid bacteria isolated from the honey bee gut.</title>
        <authorList>
            <person name="Ellegaard K.M."/>
            <person name="Tamarit D."/>
            <person name="Javelind E."/>
            <person name="Olofsson T."/>
            <person name="Andersson S.G."/>
            <person name="Vasquez A."/>
        </authorList>
    </citation>
    <scope>NUCLEOTIDE SEQUENCE [LARGE SCALE GENOMIC DNA]</scope>
    <source>
        <strain evidence="12 13">Bin4</strain>
    </source>
</reference>
<dbReference type="Pfam" id="PF02786">
    <property type="entry name" value="CPSase_L_D2"/>
    <property type="match status" value="1"/>
</dbReference>
<dbReference type="NCBIfam" id="NF006367">
    <property type="entry name" value="PRK08591.1"/>
    <property type="match status" value="1"/>
</dbReference>
<dbReference type="SUPFAM" id="SSF56059">
    <property type="entry name" value="Glutathione synthetase ATP-binding domain-like"/>
    <property type="match status" value="1"/>
</dbReference>
<keyword evidence="6 9" id="KW-0067">ATP-binding</keyword>
<dbReference type="SUPFAM" id="SSF52440">
    <property type="entry name" value="PreATP-grasp domain"/>
    <property type="match status" value="1"/>
</dbReference>
<evidence type="ECO:0000256" key="8">
    <source>
        <dbReference type="ARBA" id="ARBA00023267"/>
    </source>
</evidence>
<dbReference type="EMBL" id="JXJQ01000011">
    <property type="protein sequence ID" value="KJY60400.1"/>
    <property type="molecule type" value="Genomic_DNA"/>
</dbReference>